<dbReference type="InterPro" id="IPR005886">
    <property type="entry name" value="UDP_G4E"/>
</dbReference>
<organism evidence="13">
    <name type="scientific">candidate division WOR-3 bacterium</name>
    <dbReference type="NCBI Taxonomy" id="2052148"/>
    <lineage>
        <taxon>Bacteria</taxon>
        <taxon>Bacteria division WOR-3</taxon>
    </lineage>
</organism>
<comment type="cofactor">
    <cofactor evidence="2 10">
        <name>NAD(+)</name>
        <dbReference type="ChEBI" id="CHEBI:57540"/>
    </cofactor>
</comment>
<comment type="caution">
    <text evidence="13">The sequence shown here is derived from an EMBL/GenBank/DDBJ whole genome shotgun (WGS) entry which is preliminary data.</text>
</comment>
<dbReference type="NCBIfam" id="TIGR01179">
    <property type="entry name" value="galE"/>
    <property type="match status" value="1"/>
</dbReference>
<dbReference type="Gene3D" id="3.90.25.10">
    <property type="entry name" value="UDP-galactose 4-epimerase, domain 1"/>
    <property type="match status" value="1"/>
</dbReference>
<dbReference type="Pfam" id="PF01370">
    <property type="entry name" value="Epimerase"/>
    <property type="match status" value="1"/>
</dbReference>
<keyword evidence="7 10" id="KW-0520">NAD</keyword>
<evidence type="ECO:0000256" key="2">
    <source>
        <dbReference type="ARBA" id="ARBA00001911"/>
    </source>
</evidence>
<comment type="pathway">
    <text evidence="3 10">Carbohydrate metabolism; galactose metabolism.</text>
</comment>
<evidence type="ECO:0000256" key="7">
    <source>
        <dbReference type="ARBA" id="ARBA00023027"/>
    </source>
</evidence>
<dbReference type="GO" id="GO:0006012">
    <property type="term" value="P:galactose metabolic process"/>
    <property type="evidence" value="ECO:0007669"/>
    <property type="project" value="UniProtKB-UniPathway"/>
</dbReference>
<evidence type="ECO:0000256" key="6">
    <source>
        <dbReference type="ARBA" id="ARBA00018569"/>
    </source>
</evidence>
<dbReference type="EMBL" id="DTBX01000132">
    <property type="protein sequence ID" value="HGQ55554.1"/>
    <property type="molecule type" value="Genomic_DNA"/>
</dbReference>
<comment type="catalytic activity">
    <reaction evidence="1 10">
        <text>UDP-alpha-D-glucose = UDP-alpha-D-galactose</text>
        <dbReference type="Rhea" id="RHEA:22168"/>
        <dbReference type="ChEBI" id="CHEBI:58885"/>
        <dbReference type="ChEBI" id="CHEBI:66914"/>
        <dbReference type="EC" id="5.1.3.2"/>
    </reaction>
</comment>
<evidence type="ECO:0000313" key="13">
    <source>
        <dbReference type="EMBL" id="HGU47201.1"/>
    </source>
</evidence>
<comment type="subunit">
    <text evidence="10">Homodimer.</text>
</comment>
<dbReference type="UniPathway" id="UPA00214"/>
<dbReference type="PANTHER" id="PTHR43725">
    <property type="entry name" value="UDP-GLUCOSE 4-EPIMERASE"/>
    <property type="match status" value="1"/>
</dbReference>
<evidence type="ECO:0000313" key="12">
    <source>
        <dbReference type="EMBL" id="HGQ55554.1"/>
    </source>
</evidence>
<evidence type="ECO:0000256" key="10">
    <source>
        <dbReference type="RuleBase" id="RU366046"/>
    </source>
</evidence>
<evidence type="ECO:0000256" key="9">
    <source>
        <dbReference type="ARBA" id="ARBA00023277"/>
    </source>
</evidence>
<keyword evidence="8 10" id="KW-0413">Isomerase</keyword>
<dbReference type="InterPro" id="IPR036291">
    <property type="entry name" value="NAD(P)-bd_dom_sf"/>
</dbReference>
<gene>
    <name evidence="13" type="primary">galE</name>
    <name evidence="13" type="ORF">ENT60_01370</name>
    <name evidence="12" type="ORF">ENU28_03700</name>
</gene>
<comment type="similarity">
    <text evidence="4 10">Belongs to the NAD(P)-dependent epimerase/dehydratase family.</text>
</comment>
<name>A0A7C4S139_UNCW3</name>
<dbReference type="InterPro" id="IPR001509">
    <property type="entry name" value="Epimerase_deHydtase"/>
</dbReference>
<dbReference type="AlphaFoldDB" id="A0A7C4S139"/>
<evidence type="ECO:0000256" key="1">
    <source>
        <dbReference type="ARBA" id="ARBA00000083"/>
    </source>
</evidence>
<protein>
    <recommendedName>
        <fullName evidence="6 10">UDP-glucose 4-epimerase</fullName>
        <ecNumber evidence="5 10">5.1.3.2</ecNumber>
    </recommendedName>
</protein>
<reference evidence="13" key="1">
    <citation type="journal article" date="2020" name="mSystems">
        <title>Genome- and Community-Level Interaction Insights into Carbon Utilization and Element Cycling Functions of Hydrothermarchaeota in Hydrothermal Sediment.</title>
        <authorList>
            <person name="Zhou Z."/>
            <person name="Liu Y."/>
            <person name="Xu W."/>
            <person name="Pan J."/>
            <person name="Luo Z.H."/>
            <person name="Li M."/>
        </authorList>
    </citation>
    <scope>NUCLEOTIDE SEQUENCE [LARGE SCALE GENOMIC DNA]</scope>
    <source>
        <strain evidence="13">SpSt-594</strain>
        <strain evidence="12">SpSt-655</strain>
    </source>
</reference>
<evidence type="ECO:0000256" key="4">
    <source>
        <dbReference type="ARBA" id="ARBA00007637"/>
    </source>
</evidence>
<evidence type="ECO:0000256" key="3">
    <source>
        <dbReference type="ARBA" id="ARBA00004947"/>
    </source>
</evidence>
<proteinExistence type="inferred from homology"/>
<sequence>MIFVTGGGGYIGSVVVRLLIENGYQVIVYDNLSRGHLSAIDKRAIFIKGDLADKDLLSKVFKKYPIEAVLHFAAYIEVGESVKYPTLFFDNNVKNCINLLNCMCENGCYKIIFSSSAAVYGEPIEIPIKENHPLLPINPYGETKRLIEELLFSYEKYCGLKFISLRYFNVAGAYENLGEDHRPETHLIPLIVKAALGKEKIFKIYGDDYPTRDGTCIRDYIHVYDLAIAHILALKKLLKEDKSEVYNLGSENGYSVKEVFETACEVIGKEIPYEIVDRRPGDVPILIASSEKIKKELGWKREKDDLKVIIKDTFEWHKRFPSGYPD</sequence>
<dbReference type="EMBL" id="DSZH01000064">
    <property type="protein sequence ID" value="HGU47201.1"/>
    <property type="molecule type" value="Genomic_DNA"/>
</dbReference>
<dbReference type="Gene3D" id="3.40.50.720">
    <property type="entry name" value="NAD(P)-binding Rossmann-like Domain"/>
    <property type="match status" value="1"/>
</dbReference>
<dbReference type="PANTHER" id="PTHR43725:SF53">
    <property type="entry name" value="UDP-ARABINOSE 4-EPIMERASE 1"/>
    <property type="match status" value="1"/>
</dbReference>
<dbReference type="EC" id="5.1.3.2" evidence="5 10"/>
<dbReference type="SUPFAM" id="SSF51735">
    <property type="entry name" value="NAD(P)-binding Rossmann-fold domains"/>
    <property type="match status" value="1"/>
</dbReference>
<dbReference type="CDD" id="cd05247">
    <property type="entry name" value="UDP_G4E_1_SDR_e"/>
    <property type="match status" value="1"/>
</dbReference>
<dbReference type="GO" id="GO:0003978">
    <property type="term" value="F:UDP-glucose 4-epimerase activity"/>
    <property type="evidence" value="ECO:0007669"/>
    <property type="project" value="UniProtKB-UniRule"/>
</dbReference>
<keyword evidence="9 10" id="KW-0119">Carbohydrate metabolism</keyword>
<accession>A0A7C4S139</accession>
<evidence type="ECO:0000256" key="5">
    <source>
        <dbReference type="ARBA" id="ARBA00013189"/>
    </source>
</evidence>
<feature type="domain" description="NAD-dependent epimerase/dehydratase" evidence="11">
    <location>
        <begin position="2"/>
        <end position="249"/>
    </location>
</feature>
<evidence type="ECO:0000256" key="8">
    <source>
        <dbReference type="ARBA" id="ARBA00023235"/>
    </source>
</evidence>
<evidence type="ECO:0000259" key="11">
    <source>
        <dbReference type="Pfam" id="PF01370"/>
    </source>
</evidence>